<evidence type="ECO:0000313" key="5">
    <source>
        <dbReference type="Proteomes" id="UP001284601"/>
    </source>
</evidence>
<dbReference type="Gene3D" id="3.90.25.10">
    <property type="entry name" value="UDP-galactose 4-epimerase, domain 1"/>
    <property type="match status" value="1"/>
</dbReference>
<comment type="similarity">
    <text evidence="1 2">Belongs to the dTDP-4-dehydrorhamnose reductase family.</text>
</comment>
<evidence type="ECO:0000313" key="4">
    <source>
        <dbReference type="EMBL" id="MDW5595323.1"/>
    </source>
</evidence>
<comment type="pathway">
    <text evidence="2">Carbohydrate biosynthesis; dTDP-L-rhamnose biosynthesis.</text>
</comment>
<name>A0ABU4HPS8_9ACTN</name>
<feature type="domain" description="RmlD-like substrate binding" evidence="3">
    <location>
        <begin position="26"/>
        <end position="306"/>
    </location>
</feature>
<dbReference type="InterPro" id="IPR005913">
    <property type="entry name" value="dTDP_dehydrorham_reduct"/>
</dbReference>
<evidence type="ECO:0000256" key="2">
    <source>
        <dbReference type="RuleBase" id="RU364082"/>
    </source>
</evidence>
<proteinExistence type="inferred from homology"/>
<dbReference type="InterPro" id="IPR029903">
    <property type="entry name" value="RmlD-like-bd"/>
</dbReference>
<organism evidence="4 5">
    <name type="scientific">Conexibacter stalactiti</name>
    <dbReference type="NCBI Taxonomy" id="1940611"/>
    <lineage>
        <taxon>Bacteria</taxon>
        <taxon>Bacillati</taxon>
        <taxon>Actinomycetota</taxon>
        <taxon>Thermoleophilia</taxon>
        <taxon>Solirubrobacterales</taxon>
        <taxon>Conexibacteraceae</taxon>
        <taxon>Conexibacter</taxon>
    </lineage>
</organism>
<keyword evidence="2" id="KW-0521">NADP</keyword>
<comment type="function">
    <text evidence="2">Catalyzes the reduction of dTDP-6-deoxy-L-lyxo-4-hexulose to yield dTDP-L-rhamnose.</text>
</comment>
<evidence type="ECO:0000259" key="3">
    <source>
        <dbReference type="Pfam" id="PF04321"/>
    </source>
</evidence>
<dbReference type="RefSeq" id="WP_318597661.1">
    <property type="nucleotide sequence ID" value="NZ_JAWSTH010000031.1"/>
</dbReference>
<dbReference type="Gene3D" id="3.40.50.720">
    <property type="entry name" value="NAD(P)-binding Rossmann-like Domain"/>
    <property type="match status" value="1"/>
</dbReference>
<dbReference type="NCBIfam" id="TIGR01214">
    <property type="entry name" value="rmlD"/>
    <property type="match status" value="1"/>
</dbReference>
<comment type="caution">
    <text evidence="4">The sequence shown here is derived from an EMBL/GenBank/DDBJ whole genome shotgun (WGS) entry which is preliminary data.</text>
</comment>
<dbReference type="PANTHER" id="PTHR10491:SF4">
    <property type="entry name" value="METHIONINE ADENOSYLTRANSFERASE 2 SUBUNIT BETA"/>
    <property type="match status" value="1"/>
</dbReference>
<keyword evidence="2 4" id="KW-0560">Oxidoreductase</keyword>
<protein>
    <recommendedName>
        <fullName evidence="2">dTDP-4-dehydrorhamnose reductase</fullName>
        <ecNumber evidence="2">1.1.1.133</ecNumber>
    </recommendedName>
</protein>
<dbReference type="EMBL" id="JAWSTH010000031">
    <property type="protein sequence ID" value="MDW5595323.1"/>
    <property type="molecule type" value="Genomic_DNA"/>
</dbReference>
<dbReference type="EC" id="1.1.1.133" evidence="2"/>
<dbReference type="Pfam" id="PF04321">
    <property type="entry name" value="RmlD_sub_bind"/>
    <property type="match status" value="1"/>
</dbReference>
<evidence type="ECO:0000256" key="1">
    <source>
        <dbReference type="ARBA" id="ARBA00010944"/>
    </source>
</evidence>
<dbReference type="PANTHER" id="PTHR10491">
    <property type="entry name" value="DTDP-4-DEHYDRORHAMNOSE REDUCTASE"/>
    <property type="match status" value="1"/>
</dbReference>
<sequence>MSLRKGEPSGRAFPAESKAAGRSFSRLLVTGAGGMLGKDVAAAARAAGHEVVSLARAELDVTDAGAVAAALAAAAPAAIVNCAAWTDVDGAEQDPDGAAAVNATAAANVARAAAELDARLVHISTDYVFAGDRPAGALPYVESDATGPHSVYGRTKLAGEQAVAAAGGSHAIARTSWLFGTGGGNFAATMLRLAAERDEVTVVDDQIGCPTATAHLAPALLALALGDAREAQGIFHLAGGGAPVSWNAFAIEIFRQAGVTCRVLPCTTAEMPRPAPRPAFSALASERAECPLLPPWQGGLSDFLNAREVHA</sequence>
<reference evidence="4 5" key="2">
    <citation type="submission" date="2023-10" db="EMBL/GenBank/DDBJ databases">
        <authorList>
            <person name="Han X.F."/>
        </authorList>
    </citation>
    <scope>NUCLEOTIDE SEQUENCE [LARGE SCALE GENOMIC DNA]</scope>
    <source>
        <strain evidence="4 5">KCTC 39840</strain>
    </source>
</reference>
<reference evidence="5" key="1">
    <citation type="submission" date="2023-07" db="EMBL/GenBank/DDBJ databases">
        <title>Conexibacter stalactiti sp. nov., isolated from stalactites in a lava cave and emended description of the genus Conexibacter.</title>
        <authorList>
            <person name="Lee S.D."/>
        </authorList>
    </citation>
    <scope>NUCLEOTIDE SEQUENCE [LARGE SCALE GENOMIC DNA]</scope>
    <source>
        <strain evidence="5">KCTC 39840</strain>
    </source>
</reference>
<gene>
    <name evidence="4" type="primary">rfbD</name>
    <name evidence="4" type="ORF">R7226_13325</name>
</gene>
<dbReference type="Proteomes" id="UP001284601">
    <property type="component" value="Unassembled WGS sequence"/>
</dbReference>
<dbReference type="CDD" id="cd05254">
    <property type="entry name" value="dTDP_HR_like_SDR_e"/>
    <property type="match status" value="1"/>
</dbReference>
<keyword evidence="5" id="KW-1185">Reference proteome</keyword>
<dbReference type="GO" id="GO:0008831">
    <property type="term" value="F:dTDP-4-dehydrorhamnose reductase activity"/>
    <property type="evidence" value="ECO:0007669"/>
    <property type="project" value="UniProtKB-EC"/>
</dbReference>
<dbReference type="InterPro" id="IPR036291">
    <property type="entry name" value="NAD(P)-bd_dom_sf"/>
</dbReference>
<accession>A0ABU4HPS8</accession>
<dbReference type="SUPFAM" id="SSF51735">
    <property type="entry name" value="NAD(P)-binding Rossmann-fold domains"/>
    <property type="match status" value="1"/>
</dbReference>